<dbReference type="PANTHER" id="PTHR36987">
    <property type="entry name" value="NADH DEHYDROGENASE [UBIQUINONE] 1 BETA SUBCOMPLEX SUBUNIT 2-LIKE"/>
    <property type="match status" value="1"/>
</dbReference>
<dbReference type="EMBL" id="JBJQOH010000001">
    <property type="protein sequence ID" value="KAL3702103.1"/>
    <property type="molecule type" value="Genomic_DNA"/>
</dbReference>
<name>A0ABD3IEF5_9MARC</name>
<comment type="caution">
    <text evidence="1">The sequence shown here is derived from an EMBL/GenBank/DDBJ whole genome shotgun (WGS) entry which is preliminary data.</text>
</comment>
<evidence type="ECO:0008006" key="3">
    <source>
        <dbReference type="Google" id="ProtNLM"/>
    </source>
</evidence>
<organism evidence="1 2">
    <name type="scientific">Riccia sorocarpa</name>
    <dbReference type="NCBI Taxonomy" id="122646"/>
    <lineage>
        <taxon>Eukaryota</taxon>
        <taxon>Viridiplantae</taxon>
        <taxon>Streptophyta</taxon>
        <taxon>Embryophyta</taxon>
        <taxon>Marchantiophyta</taxon>
        <taxon>Marchantiopsida</taxon>
        <taxon>Marchantiidae</taxon>
        <taxon>Marchantiales</taxon>
        <taxon>Ricciaceae</taxon>
        <taxon>Riccia</taxon>
    </lineage>
</organism>
<reference evidence="1 2" key="1">
    <citation type="submission" date="2024-09" db="EMBL/GenBank/DDBJ databases">
        <title>Chromosome-scale assembly of Riccia sorocarpa.</title>
        <authorList>
            <person name="Paukszto L."/>
        </authorList>
    </citation>
    <scope>NUCLEOTIDE SEQUENCE [LARGE SCALE GENOMIC DNA]</scope>
    <source>
        <strain evidence="1">LP-2024</strain>
        <tissue evidence="1">Aerial parts of the thallus</tissue>
    </source>
</reference>
<dbReference type="PANTHER" id="PTHR36987:SF1">
    <property type="entry name" value="NADH DEHYDROGENASE [UBIQUINONE] 1 BETA SUBCOMPLEX SUBUNIT 2"/>
    <property type="match status" value="1"/>
</dbReference>
<sequence>MAGGHGHKFADLTLHAPKTWQVRTGQGLCTVMWLWILYRAKNDGPVLLGWRHPWDGHGHGHGHGGEKEAGSPHKEDAVKNSLWWVIAYNGLGKSRDVYD</sequence>
<dbReference type="AlphaFoldDB" id="A0ABD3IEF5"/>
<gene>
    <name evidence="1" type="ORF">R1sor_020125</name>
</gene>
<evidence type="ECO:0000313" key="1">
    <source>
        <dbReference type="EMBL" id="KAL3702103.1"/>
    </source>
</evidence>
<proteinExistence type="predicted"/>
<keyword evidence="2" id="KW-1185">Reference proteome</keyword>
<dbReference type="Proteomes" id="UP001633002">
    <property type="component" value="Unassembled WGS sequence"/>
</dbReference>
<evidence type="ECO:0000313" key="2">
    <source>
        <dbReference type="Proteomes" id="UP001633002"/>
    </source>
</evidence>
<accession>A0ABD3IEF5</accession>
<dbReference type="InterPro" id="IPR044980">
    <property type="entry name" value="NDUFB2_plant/fungi"/>
</dbReference>
<protein>
    <recommendedName>
        <fullName evidence="3">NADH dehydrogenase [ubiquinone] 1 beta subcomplex subunit 2</fullName>
    </recommendedName>
</protein>